<evidence type="ECO:0000313" key="9">
    <source>
        <dbReference type="Proteomes" id="UP000319210"/>
    </source>
</evidence>
<organism evidence="8 9">
    <name type="scientific">Streptomyces cacaoi</name>
    <dbReference type="NCBI Taxonomy" id="1898"/>
    <lineage>
        <taxon>Bacteria</taxon>
        <taxon>Bacillati</taxon>
        <taxon>Actinomycetota</taxon>
        <taxon>Actinomycetes</taxon>
        <taxon>Kitasatosporales</taxon>
        <taxon>Streptomycetaceae</taxon>
        <taxon>Streptomyces</taxon>
    </lineage>
</organism>
<dbReference type="OrthoDB" id="9780152at2"/>
<dbReference type="NCBIfam" id="TIGR03444">
    <property type="entry name" value="EgtA_Cys_ligase"/>
    <property type="match status" value="1"/>
</dbReference>
<dbReference type="InterPro" id="IPR017809">
    <property type="entry name" value="EgtA_Actinobacteria"/>
</dbReference>
<dbReference type="GO" id="GO:0004357">
    <property type="term" value="F:glutamate-cysteine ligase activity"/>
    <property type="evidence" value="ECO:0007669"/>
    <property type="project" value="UniProtKB-UniRule"/>
</dbReference>
<evidence type="ECO:0000256" key="3">
    <source>
        <dbReference type="ARBA" id="ARBA00022840"/>
    </source>
</evidence>
<dbReference type="GO" id="GO:0005524">
    <property type="term" value="F:ATP binding"/>
    <property type="evidence" value="ECO:0007669"/>
    <property type="project" value="UniProtKB-UniRule"/>
</dbReference>
<gene>
    <name evidence="5 8" type="primary">egtA</name>
    <name evidence="8" type="ORF">SCA03_38910</name>
</gene>
<dbReference type="Proteomes" id="UP000319210">
    <property type="component" value="Unassembled WGS sequence"/>
</dbReference>
<comment type="function">
    <text evidence="5">Catalyzes the synthesis of gamma-glutamylcysteine (gamma-GC). This compound is used as substrate for the biosynthesis of the low-molecular thiol compound ergothioneine.</text>
</comment>
<dbReference type="EC" id="6.3.2.2" evidence="5"/>
<dbReference type="UniPathway" id="UPA01014"/>
<dbReference type="AlphaFoldDB" id="A0A4Y3R5Z4"/>
<dbReference type="GO" id="GO:0006750">
    <property type="term" value="P:glutathione biosynthetic process"/>
    <property type="evidence" value="ECO:0007669"/>
    <property type="project" value="UniProtKB-UniRule"/>
</dbReference>
<comment type="pathway">
    <text evidence="5">Amino-acid biosynthesis; ergothioneine biosynthesis.</text>
</comment>
<reference evidence="8 9" key="1">
    <citation type="submission" date="2019-06" db="EMBL/GenBank/DDBJ databases">
        <title>Whole genome shotgun sequence of Streptomyces cacaoi subsp. cacaoi NBRC 12748.</title>
        <authorList>
            <person name="Hosoyama A."/>
            <person name="Uohara A."/>
            <person name="Ohji S."/>
            <person name="Ichikawa N."/>
        </authorList>
    </citation>
    <scope>NUCLEOTIDE SEQUENCE [LARGE SCALE GENOMIC DNA]</scope>
    <source>
        <strain evidence="8 9">NBRC 12748</strain>
    </source>
</reference>
<evidence type="ECO:0000256" key="6">
    <source>
        <dbReference type="PIRNR" id="PIRNR017901"/>
    </source>
</evidence>
<evidence type="ECO:0000256" key="7">
    <source>
        <dbReference type="SAM" id="MobiDB-lite"/>
    </source>
</evidence>
<evidence type="ECO:0000313" key="8">
    <source>
        <dbReference type="EMBL" id="GEB51340.1"/>
    </source>
</evidence>
<evidence type="ECO:0000256" key="4">
    <source>
        <dbReference type="ARBA" id="ARBA00048819"/>
    </source>
</evidence>
<dbReference type="PANTHER" id="PTHR34378:SF1">
    <property type="entry name" value="GLUTAMATE--CYSTEINE LIGASE, CHLOROPLASTIC"/>
    <property type="match status" value="1"/>
</dbReference>
<dbReference type="HAMAP" id="MF_02034">
    <property type="entry name" value="EgtA"/>
    <property type="match status" value="1"/>
</dbReference>
<dbReference type="EMBL" id="BJMM01000019">
    <property type="protein sequence ID" value="GEB51340.1"/>
    <property type="molecule type" value="Genomic_DNA"/>
</dbReference>
<evidence type="ECO:0000256" key="1">
    <source>
        <dbReference type="ARBA" id="ARBA00022598"/>
    </source>
</evidence>
<evidence type="ECO:0000256" key="5">
    <source>
        <dbReference type="HAMAP-Rule" id="MF_02034"/>
    </source>
</evidence>
<dbReference type="Pfam" id="PF04107">
    <property type="entry name" value="GCS2"/>
    <property type="match status" value="1"/>
</dbReference>
<dbReference type="InterPro" id="IPR035434">
    <property type="entry name" value="GCL_bact_plant"/>
</dbReference>
<accession>A0A4Y3R5Z4</accession>
<dbReference type="SUPFAM" id="SSF55931">
    <property type="entry name" value="Glutamine synthetase/guanido kinase"/>
    <property type="match status" value="1"/>
</dbReference>
<dbReference type="Gene3D" id="3.30.590.20">
    <property type="match status" value="1"/>
</dbReference>
<dbReference type="RefSeq" id="WP_086814580.1">
    <property type="nucleotide sequence ID" value="NZ_BJMM01000019.1"/>
</dbReference>
<feature type="compositionally biased region" description="Basic and acidic residues" evidence="7">
    <location>
        <begin position="7"/>
        <end position="25"/>
    </location>
</feature>
<feature type="region of interest" description="Disordered" evidence="7">
    <location>
        <begin position="1"/>
        <end position="25"/>
    </location>
</feature>
<keyword evidence="1 5" id="KW-0436">Ligase</keyword>
<name>A0A4Y3R5Z4_STRCI</name>
<feature type="region of interest" description="Disordered" evidence="7">
    <location>
        <begin position="424"/>
        <end position="448"/>
    </location>
</feature>
<dbReference type="InterPro" id="IPR014746">
    <property type="entry name" value="Gln_synth/guanido_kin_cat_dom"/>
</dbReference>
<proteinExistence type="inferred from homology"/>
<evidence type="ECO:0000256" key="2">
    <source>
        <dbReference type="ARBA" id="ARBA00022741"/>
    </source>
</evidence>
<keyword evidence="9" id="KW-1185">Reference proteome</keyword>
<dbReference type="PANTHER" id="PTHR34378">
    <property type="entry name" value="GLUTAMATE--CYSTEINE LIGASE, CHLOROPLASTIC"/>
    <property type="match status" value="1"/>
</dbReference>
<keyword evidence="3 5" id="KW-0067">ATP-binding</keyword>
<keyword evidence="2 5" id="KW-0547">Nucleotide-binding</keyword>
<comment type="similarity">
    <text evidence="5 6">Belongs to the glutamate--cysteine ligase type 2 family. EgtA subfamily.</text>
</comment>
<comment type="caution">
    <text evidence="8">The sequence shown here is derived from an EMBL/GenBank/DDBJ whole genome shotgun (WGS) entry which is preliminary data.</text>
</comment>
<dbReference type="GO" id="GO:0052699">
    <property type="term" value="P:ergothioneine biosynthetic process"/>
    <property type="evidence" value="ECO:0007669"/>
    <property type="project" value="UniProtKB-UniRule"/>
</dbReference>
<comment type="catalytic activity">
    <reaction evidence="4 5 6">
        <text>L-cysteine + L-glutamate + ATP = gamma-L-glutamyl-L-cysteine + ADP + phosphate + H(+)</text>
        <dbReference type="Rhea" id="RHEA:13285"/>
        <dbReference type="ChEBI" id="CHEBI:15378"/>
        <dbReference type="ChEBI" id="CHEBI:29985"/>
        <dbReference type="ChEBI" id="CHEBI:30616"/>
        <dbReference type="ChEBI" id="CHEBI:35235"/>
        <dbReference type="ChEBI" id="CHEBI:43474"/>
        <dbReference type="ChEBI" id="CHEBI:58173"/>
        <dbReference type="ChEBI" id="CHEBI:456216"/>
        <dbReference type="EC" id="6.3.2.2"/>
    </reaction>
</comment>
<protein>
    <recommendedName>
        <fullName evidence="5">Glutamate--cysteine ligase EgtA</fullName>
        <ecNumber evidence="5">6.3.2.2</ecNumber>
    </recommendedName>
    <alternativeName>
        <fullName evidence="5">Gamma-glutamylcysteine synthase</fullName>
        <shortName evidence="5">GCS</shortName>
        <shortName evidence="5">Gamma-ECS</shortName>
    </alternativeName>
</protein>
<dbReference type="PIRSF" id="PIRSF017901">
    <property type="entry name" value="GCL"/>
    <property type="match status" value="1"/>
</dbReference>
<dbReference type="InterPro" id="IPR006336">
    <property type="entry name" value="GCS2"/>
</dbReference>
<sequence length="448" mass="48418">MDSPAVRAERTRGPDPAHRPVREEDAATHVRGVCFKTGPPLRTGVELEWLVRDRRKREAVVPPGRLAEALAPLRGPGGLPHGGVLTSEPGGQLELSCPPASSPAGCVAAAAGDLTALRRVLAPAGLVLDGAGLDPWREPPRVLDHPRYRAMETYFDRYGPWGRVMMRATAAVQVCVDAGDESDGVTGFRFRWRLAHRLGPVLVAAFANSPVHRGRPTGWASTRQAVWARLDPQRTRQPPGGWRSPRRDWARYALDAQVMCVRPRASGPWRVPPGLALRAWLGGGPAAGRAPTLTDVDYHLTTLFPPVRPRGHLELRMVDAQPGDGWIVPVLVVSALLDDPVAAALAHEATRPLTDDRGVPPWEVWLRAARTGPRGPGLGTAVRACLRAALDALARQRVPAPLVDAVAGFLDRYPLRGRCPADDQLDALRDGGPHRPVLPLHLPEGNPL</sequence>